<evidence type="ECO:0000259" key="1">
    <source>
        <dbReference type="PROSITE" id="PS51186"/>
    </source>
</evidence>
<reference evidence="2 3" key="1">
    <citation type="journal article" date="2018" name="Nat. Biotechnol.">
        <title>A standardized bacterial taxonomy based on genome phylogeny substantially revises the tree of life.</title>
        <authorList>
            <person name="Parks D.H."/>
            <person name="Chuvochina M."/>
            <person name="Waite D.W."/>
            <person name="Rinke C."/>
            <person name="Skarshewski A."/>
            <person name="Chaumeil P.A."/>
            <person name="Hugenholtz P."/>
        </authorList>
    </citation>
    <scope>NUCLEOTIDE SEQUENCE [LARGE SCALE GENOMIC DNA]</scope>
    <source>
        <strain evidence="2">UBA11728</strain>
    </source>
</reference>
<proteinExistence type="predicted"/>
<dbReference type="GO" id="GO:0016747">
    <property type="term" value="F:acyltransferase activity, transferring groups other than amino-acyl groups"/>
    <property type="evidence" value="ECO:0007669"/>
    <property type="project" value="InterPro"/>
</dbReference>
<feature type="domain" description="N-acetyltransferase" evidence="1">
    <location>
        <begin position="1"/>
        <end position="144"/>
    </location>
</feature>
<protein>
    <submittedName>
        <fullName evidence="2">Spermidine acetyltransferase</fullName>
    </submittedName>
</protein>
<accession>A0A3D2X4E8</accession>
<dbReference type="SUPFAM" id="SSF55729">
    <property type="entry name" value="Acyl-CoA N-acyltransferases (Nat)"/>
    <property type="match status" value="1"/>
</dbReference>
<dbReference type="PANTHER" id="PTHR43617">
    <property type="entry name" value="L-AMINO ACID N-ACETYLTRANSFERASE"/>
    <property type="match status" value="1"/>
</dbReference>
<evidence type="ECO:0000313" key="3">
    <source>
        <dbReference type="Proteomes" id="UP000262969"/>
    </source>
</evidence>
<dbReference type="PROSITE" id="PS51186">
    <property type="entry name" value="GNAT"/>
    <property type="match status" value="1"/>
</dbReference>
<dbReference type="InterPro" id="IPR016181">
    <property type="entry name" value="Acyl_CoA_acyltransferase"/>
</dbReference>
<dbReference type="Proteomes" id="UP000262969">
    <property type="component" value="Unassembled WGS sequence"/>
</dbReference>
<keyword evidence="2" id="KW-0808">Transferase</keyword>
<evidence type="ECO:0000313" key="2">
    <source>
        <dbReference type="EMBL" id="HCL01982.1"/>
    </source>
</evidence>
<dbReference type="AlphaFoldDB" id="A0A3D2X4E8"/>
<dbReference type="InterPro" id="IPR000182">
    <property type="entry name" value="GNAT_dom"/>
</dbReference>
<dbReference type="EMBL" id="DPVV01000206">
    <property type="protein sequence ID" value="HCL01982.1"/>
    <property type="molecule type" value="Genomic_DNA"/>
</dbReference>
<organism evidence="2 3">
    <name type="scientific">Lachnoclostridium phytofermentans</name>
    <dbReference type="NCBI Taxonomy" id="66219"/>
    <lineage>
        <taxon>Bacteria</taxon>
        <taxon>Bacillati</taxon>
        <taxon>Bacillota</taxon>
        <taxon>Clostridia</taxon>
        <taxon>Lachnospirales</taxon>
        <taxon>Lachnospiraceae</taxon>
    </lineage>
</organism>
<gene>
    <name evidence="2" type="ORF">DHW61_06115</name>
</gene>
<dbReference type="Pfam" id="PF00583">
    <property type="entry name" value="Acetyltransf_1"/>
    <property type="match status" value="1"/>
</dbReference>
<sequence>MSLRGITESNYDAVINLKVKEGQRRFLVSNHYSLEQAKIHKDYMPMTIYEEEELVGFLMYCLHPDEYHYLIVRFMIDERYQSKGLGAEAMKQLLQYMKEEKNQKMVYISFEPDNEQARRLYKRLGFQPVHSEWVEEEVLYRIRF</sequence>
<comment type="caution">
    <text evidence="2">The sequence shown here is derived from an EMBL/GenBank/DDBJ whole genome shotgun (WGS) entry which is preliminary data.</text>
</comment>
<name>A0A3D2X4E8_9FIRM</name>
<dbReference type="InterPro" id="IPR050276">
    <property type="entry name" value="MshD_Acetyltransferase"/>
</dbReference>
<dbReference type="Gene3D" id="3.40.630.30">
    <property type="match status" value="1"/>
</dbReference>